<keyword evidence="1" id="KW-0539">Nucleus</keyword>
<comment type="subunit">
    <text evidence="1">Component of the Mediator complex.</text>
</comment>
<comment type="similarity">
    <text evidence="1">Belongs to the Mediator complex subunit 14 family.</text>
</comment>
<proteinExistence type="inferred from homology"/>
<dbReference type="GO" id="GO:0003712">
    <property type="term" value="F:transcription coregulator activity"/>
    <property type="evidence" value="ECO:0007669"/>
    <property type="project" value="UniProtKB-UniRule"/>
</dbReference>
<comment type="function">
    <text evidence="1">Component of the Mediator complex, a coactivator involved in the regulated transcription of nearly all RNA polymerase II-dependent genes. Mediator functions as a bridge to convey information from gene-specific regulatory proteins to the basal RNA polymerase II transcription machinery. Mediator is recruited to promoters by direct interactions with regulatory proteins and serves as a scaffold for the assembly of a functional preinitiation complex with RNA polymerase II and the general transcription factors.</text>
</comment>
<keyword evidence="1" id="KW-0805">Transcription regulation</keyword>
<evidence type="ECO:0000313" key="3">
    <source>
        <dbReference type="EMBL" id="AFZ79375.1"/>
    </source>
</evidence>
<dbReference type="eggNOG" id="ENOG502SG2J">
    <property type="taxonomic scope" value="Eukaryota"/>
</dbReference>
<feature type="domain" description="Mediator complex subunit MED14 N-terminal" evidence="2">
    <location>
        <begin position="8"/>
        <end position="164"/>
    </location>
</feature>
<dbReference type="Pfam" id="PF08638">
    <property type="entry name" value="Med14"/>
    <property type="match status" value="1"/>
</dbReference>
<evidence type="ECO:0000256" key="1">
    <source>
        <dbReference type="RuleBase" id="RU365082"/>
    </source>
</evidence>
<dbReference type="Proteomes" id="UP000031512">
    <property type="component" value="Chromosome 1"/>
</dbReference>
<reference evidence="3 4" key="1">
    <citation type="journal article" date="2012" name="BMC Genomics">
        <title>Comparative genomic analysis and phylogenetic position of Theileria equi.</title>
        <authorList>
            <person name="Kappmeyer L.S."/>
            <person name="Thiagarajan M."/>
            <person name="Herndon D.R."/>
            <person name="Ramsay J.D."/>
            <person name="Caler E."/>
            <person name="Djikeng A."/>
            <person name="Gillespie J.J."/>
            <person name="Lau A.O."/>
            <person name="Roalson E.H."/>
            <person name="Silva J.C."/>
            <person name="Silva M.G."/>
            <person name="Suarez C.E."/>
            <person name="Ueti M.W."/>
            <person name="Nene V.M."/>
            <person name="Mealey R.H."/>
            <person name="Knowles D.P."/>
            <person name="Brayton K.A."/>
        </authorList>
    </citation>
    <scope>NUCLEOTIDE SEQUENCE [LARGE SCALE GENOMIC DNA]</scope>
    <source>
        <strain evidence="3 4">WA</strain>
    </source>
</reference>
<keyword evidence="1" id="KW-0010">Activator</keyword>
<dbReference type="AlphaFoldDB" id="L0AV24"/>
<dbReference type="GeneID" id="15806228"/>
<organism evidence="3 4">
    <name type="scientific">Theileria equi strain WA</name>
    <dbReference type="NCBI Taxonomy" id="1537102"/>
    <lineage>
        <taxon>Eukaryota</taxon>
        <taxon>Sar</taxon>
        <taxon>Alveolata</taxon>
        <taxon>Apicomplexa</taxon>
        <taxon>Aconoidasida</taxon>
        <taxon>Piroplasmida</taxon>
        <taxon>Theileriidae</taxon>
        <taxon>Theileria</taxon>
    </lineage>
</organism>
<dbReference type="InterPro" id="IPR055122">
    <property type="entry name" value="Med14_N"/>
</dbReference>
<keyword evidence="1" id="KW-0804">Transcription</keyword>
<dbReference type="VEuPathDB" id="PiroplasmaDB:BEWA_022230"/>
<dbReference type="GO" id="GO:0016592">
    <property type="term" value="C:mediator complex"/>
    <property type="evidence" value="ECO:0007669"/>
    <property type="project" value="UniProtKB-UniRule"/>
</dbReference>
<comment type="subcellular location">
    <subcellularLocation>
        <location evidence="1">Nucleus</location>
    </subcellularLocation>
</comment>
<gene>
    <name evidence="3" type="ORF">BEWA_022230</name>
</gene>
<accession>L0AV24</accession>
<dbReference type="EMBL" id="CP001669">
    <property type="protein sequence ID" value="AFZ79375.1"/>
    <property type="molecule type" value="Genomic_DNA"/>
</dbReference>
<dbReference type="KEGG" id="beq:BEWA_022230"/>
<dbReference type="RefSeq" id="XP_004829041.1">
    <property type="nucleotide sequence ID" value="XM_004828984.1"/>
</dbReference>
<sequence>MDDDFVAVPFSELLSRSVSRCITDWRWFCERTTTEGKAMNNRLRGALIQFCRSQREVFLKLRVLYDIAKMQTRIDKMIENADVFDGYLKKASDDLCRNLCTITTTDLIKPCGNTSLAADLLSCGTYTRMPLMIPTLVKCAVSSSLPVPPLSDKDVDDTMERIYDEYLYIYKLSNICNMEGISIQRANAQCTLEKKDFFTVTLIYDFNAWQVLDVTLLVLESSGHSSSGEIKTSMHTLLNMHIYANKENVFDCVYKVCNTFCGKLIMDRLKKQATEYKIAQFIVTEVKYYTSDTDSIILCSDVFLEESSFIFLDVSIFSGFVYKDTQGLTLQFKMDHNGNVSVSTMQVPFLDEKNICNTMLDHWIHKVFVELEKYQFSIHENPNVYVNYCNGALKIPEINGEFTLDEHSHILQLLEIRKFVNTLHPELKRYKHSSDDFVKKLWISEKCSLCEDTSEITIENHVMKEALTSDWFLIEEMSSNEIHASASFLLEEENEHALVLCTLLHGTSVSREALVYIKNGPRGCILLEEYSTEVVGRLSDCISTLALQNVEMFTTLPFKATSNELFLVISTLQICMGLDGSFKSIRDTRNDKHIAINSKDFPTELVASMMKED</sequence>
<dbReference type="STRING" id="1537102.L0AV24"/>
<evidence type="ECO:0000259" key="2">
    <source>
        <dbReference type="Pfam" id="PF08638"/>
    </source>
</evidence>
<protein>
    <recommendedName>
        <fullName evidence="1">Mediator of RNA polymerase II transcription subunit 14</fullName>
    </recommendedName>
    <alternativeName>
        <fullName evidence="1">Mediator complex subunit 14</fullName>
    </alternativeName>
</protein>
<evidence type="ECO:0000313" key="4">
    <source>
        <dbReference type="Proteomes" id="UP000031512"/>
    </source>
</evidence>
<dbReference type="OrthoDB" id="360596at2759"/>
<name>L0AV24_THEEQ</name>
<keyword evidence="4" id="KW-1185">Reference proteome</keyword>